<sequence length="268" mass="28399">MFFTQVLGSLAIAATMVAAAPTPVPEQPLLSERAAGTPSTGVMTPAQCDAHKTRTTKGDPDKGFGISIKNADTKARSFFVYSNGCEKTAYTQLADVGPGKTAFLSLPAKFQGRIQRGSASVHMNKKEGTDTTLGTWLELGYDQDGKSVSYGDVSLIRGCDGGVTLSNTDGTKVSTGFSTNCVEGAPKAALGKKLDGFPSVLATEGFKKPGEPNPDQPKVIAAPRDWLLKKLTDKSGPAEKKAYIDDYHGNPVISDSKGRWQATFYKNP</sequence>
<reference evidence="2 3" key="1">
    <citation type="journal article" date="2024" name="IMA Fungus">
        <title>Apiospora arundinis, a panoply of carbohydrate-active enzymes and secondary metabolites.</title>
        <authorList>
            <person name="Sorensen T."/>
            <person name="Petersen C."/>
            <person name="Muurmann A.T."/>
            <person name="Christiansen J.V."/>
            <person name="Brundto M.L."/>
            <person name="Overgaard C.K."/>
            <person name="Boysen A.T."/>
            <person name="Wollenberg R.D."/>
            <person name="Larsen T.O."/>
            <person name="Sorensen J.L."/>
            <person name="Nielsen K.L."/>
            <person name="Sondergaard T.E."/>
        </authorList>
    </citation>
    <scope>NUCLEOTIDE SEQUENCE [LARGE SCALE GENOMIC DNA]</scope>
    <source>
        <strain evidence="2 3">AAU 773</strain>
    </source>
</reference>
<dbReference type="Proteomes" id="UP001390339">
    <property type="component" value="Unassembled WGS sequence"/>
</dbReference>
<organism evidence="2 3">
    <name type="scientific">Apiospora arundinis</name>
    <dbReference type="NCBI Taxonomy" id="335852"/>
    <lineage>
        <taxon>Eukaryota</taxon>
        <taxon>Fungi</taxon>
        <taxon>Dikarya</taxon>
        <taxon>Ascomycota</taxon>
        <taxon>Pezizomycotina</taxon>
        <taxon>Sordariomycetes</taxon>
        <taxon>Xylariomycetidae</taxon>
        <taxon>Amphisphaeriales</taxon>
        <taxon>Apiosporaceae</taxon>
        <taxon>Apiospora</taxon>
    </lineage>
</organism>
<protein>
    <submittedName>
        <fullName evidence="2">Uncharacterized protein</fullName>
    </submittedName>
</protein>
<accession>A0ABR2IRS1</accession>
<evidence type="ECO:0000256" key="1">
    <source>
        <dbReference type="SAM" id="SignalP"/>
    </source>
</evidence>
<proteinExistence type="predicted"/>
<keyword evidence="1" id="KW-0732">Signal</keyword>
<evidence type="ECO:0000313" key="3">
    <source>
        <dbReference type="Proteomes" id="UP001390339"/>
    </source>
</evidence>
<gene>
    <name evidence="2" type="ORF">PGQ11_005956</name>
</gene>
<feature type="chain" id="PRO_5045163138" evidence="1">
    <location>
        <begin position="20"/>
        <end position="268"/>
    </location>
</feature>
<dbReference type="EMBL" id="JAPCWZ010000004">
    <property type="protein sequence ID" value="KAK8867378.1"/>
    <property type="molecule type" value="Genomic_DNA"/>
</dbReference>
<keyword evidence="3" id="KW-1185">Reference proteome</keyword>
<comment type="caution">
    <text evidence="2">The sequence shown here is derived from an EMBL/GenBank/DDBJ whole genome shotgun (WGS) entry which is preliminary data.</text>
</comment>
<evidence type="ECO:0000313" key="2">
    <source>
        <dbReference type="EMBL" id="KAK8867378.1"/>
    </source>
</evidence>
<name>A0ABR2IRS1_9PEZI</name>
<feature type="signal peptide" evidence="1">
    <location>
        <begin position="1"/>
        <end position="19"/>
    </location>
</feature>